<keyword evidence="3" id="KW-1185">Reference proteome</keyword>
<protein>
    <submittedName>
        <fullName evidence="2">AFT-domain-containing protein</fullName>
    </submittedName>
</protein>
<feature type="compositionally biased region" description="Basic residues" evidence="1">
    <location>
        <begin position="129"/>
        <end position="145"/>
    </location>
</feature>
<dbReference type="Pfam" id="PF08731">
    <property type="entry name" value="AFT"/>
    <property type="match status" value="1"/>
</dbReference>
<sequence length="684" mass="77569">MNNNNSNDNQRVVHVPVPIAVPVFMPFNSQNGHNPNDPNIMQMNQFNKLNNGTPLTKQQMDYFINQQQLMQFQNTPMGQNNFFSLFNNQNLSNINDTSRTNTPMTQLPLQFNNVQTPTATSKITTPKQGKPKKAKPQTSNKKKTKPSVTTLTITKDPLSEPDTSKKDANIISNNLVSMERLKSAKDATTTPASDMTPTSQAKTPIENHNLLSELAIESLQRQRNQGKFIHLDPVPQFEDQKDVKLWLQKIFYPLGIEIAIERSDKFKITFKCKALKRGDEDLHVEHHHENKSVTDDLKGEDSKKRRVKSPFNTCPFRIRASYKSKSEKWQIVIINNSHSHQLKFSPTSVNYKQFKQTLREINDIETIKKFDELEYKAKMNLPMDVDTIPCDCGLTEEVQSFGVVLPTSFTSGKQQNSAIARFTQKNSVKRSSAAGKHSDESDVVSNGSGVTKVKKQNNKNNKIKENLRKHVNMNSALSVDENHDTNFEQCFNTEGGLMDFSEQLSKVDFFLAGQKSANIPDFLNLDNNKNIMSHSNQLHDQINNENTISNNINSISSSTNNNGINHINHINNMNTITNSSNNNNSNNNNNNNEEENNFLDLNMGVDEVDFTELFLKPHKKSLNMQSQLEILDQSLPATDHLDLENIEMQYNNSDHTSSGKNEELSKGLDGMHLFEDSKNGPYFF</sequence>
<dbReference type="GO" id="GO:0010106">
    <property type="term" value="P:cellular response to iron ion starvation"/>
    <property type="evidence" value="ECO:0007669"/>
    <property type="project" value="InterPro"/>
</dbReference>
<comment type="caution">
    <text evidence="2">The sequence shown here is derived from an EMBL/GenBank/DDBJ whole genome shotgun (WGS) entry which is preliminary data.</text>
</comment>
<dbReference type="InterPro" id="IPR014842">
    <property type="entry name" value="AFT"/>
</dbReference>
<feature type="compositionally biased region" description="Polar residues" evidence="1">
    <location>
        <begin position="114"/>
        <end position="123"/>
    </location>
</feature>
<dbReference type="GO" id="GO:0000981">
    <property type="term" value="F:DNA-binding transcription factor activity, RNA polymerase II-specific"/>
    <property type="evidence" value="ECO:0007669"/>
    <property type="project" value="InterPro"/>
</dbReference>
<feature type="compositionally biased region" description="Low complexity" evidence="1">
    <location>
        <begin position="575"/>
        <end position="591"/>
    </location>
</feature>
<evidence type="ECO:0000313" key="2">
    <source>
        <dbReference type="EMBL" id="OBA25107.1"/>
    </source>
</evidence>
<organism evidence="2 3">
    <name type="scientific">Hanseniaspora valbyensis NRRL Y-1626</name>
    <dbReference type="NCBI Taxonomy" id="766949"/>
    <lineage>
        <taxon>Eukaryota</taxon>
        <taxon>Fungi</taxon>
        <taxon>Dikarya</taxon>
        <taxon>Ascomycota</taxon>
        <taxon>Saccharomycotina</taxon>
        <taxon>Saccharomycetes</taxon>
        <taxon>Saccharomycodales</taxon>
        <taxon>Saccharomycodaceae</taxon>
        <taxon>Hanseniaspora</taxon>
    </lineage>
</organism>
<name>A0A1B7T8R0_9ASCO</name>
<dbReference type="OrthoDB" id="4068596at2759"/>
<dbReference type="AlphaFoldDB" id="A0A1B7T8R0"/>
<reference evidence="3" key="1">
    <citation type="journal article" date="2016" name="Proc. Natl. Acad. Sci. U.S.A.">
        <title>Comparative genomics of biotechnologically important yeasts.</title>
        <authorList>
            <person name="Riley R."/>
            <person name="Haridas S."/>
            <person name="Wolfe K.H."/>
            <person name="Lopes M.R."/>
            <person name="Hittinger C.T."/>
            <person name="Goeker M."/>
            <person name="Salamov A.A."/>
            <person name="Wisecaver J.H."/>
            <person name="Long T.M."/>
            <person name="Calvey C.H."/>
            <person name="Aerts A.L."/>
            <person name="Barry K.W."/>
            <person name="Choi C."/>
            <person name="Clum A."/>
            <person name="Coughlan A.Y."/>
            <person name="Deshpande S."/>
            <person name="Douglass A.P."/>
            <person name="Hanson S.J."/>
            <person name="Klenk H.-P."/>
            <person name="LaButti K.M."/>
            <person name="Lapidus A."/>
            <person name="Lindquist E.A."/>
            <person name="Lipzen A.M."/>
            <person name="Meier-Kolthoff J.P."/>
            <person name="Ohm R.A."/>
            <person name="Otillar R.P."/>
            <person name="Pangilinan J.L."/>
            <person name="Peng Y."/>
            <person name="Rokas A."/>
            <person name="Rosa C.A."/>
            <person name="Scheuner C."/>
            <person name="Sibirny A.A."/>
            <person name="Slot J.C."/>
            <person name="Stielow J.B."/>
            <person name="Sun H."/>
            <person name="Kurtzman C.P."/>
            <person name="Blackwell M."/>
            <person name="Grigoriev I.V."/>
            <person name="Jeffries T.W."/>
        </authorList>
    </citation>
    <scope>NUCLEOTIDE SEQUENCE [LARGE SCALE GENOMIC DNA]</scope>
    <source>
        <strain evidence="3">NRRL Y-1626</strain>
    </source>
</reference>
<feature type="region of interest" description="Disordered" evidence="1">
    <location>
        <begin position="424"/>
        <end position="461"/>
    </location>
</feature>
<feature type="region of interest" description="Disordered" evidence="1">
    <location>
        <begin position="286"/>
        <end position="306"/>
    </location>
</feature>
<evidence type="ECO:0000256" key="1">
    <source>
        <dbReference type="SAM" id="MobiDB-lite"/>
    </source>
</evidence>
<evidence type="ECO:0000313" key="3">
    <source>
        <dbReference type="Proteomes" id="UP000092321"/>
    </source>
</evidence>
<dbReference type="EMBL" id="LXPE01000239">
    <property type="protein sequence ID" value="OBA25107.1"/>
    <property type="molecule type" value="Genomic_DNA"/>
</dbReference>
<accession>A0A1B7T8R0</accession>
<feature type="region of interest" description="Disordered" evidence="1">
    <location>
        <begin position="114"/>
        <end position="149"/>
    </location>
</feature>
<proteinExistence type="predicted"/>
<feature type="compositionally biased region" description="Basic and acidic residues" evidence="1">
    <location>
        <begin position="286"/>
        <end position="303"/>
    </location>
</feature>
<dbReference type="GO" id="GO:0045944">
    <property type="term" value="P:positive regulation of transcription by RNA polymerase II"/>
    <property type="evidence" value="ECO:0007669"/>
    <property type="project" value="InterPro"/>
</dbReference>
<gene>
    <name evidence="2" type="ORF">HANVADRAFT_50350</name>
</gene>
<feature type="region of interest" description="Disordered" evidence="1">
    <location>
        <begin position="575"/>
        <end position="596"/>
    </location>
</feature>
<dbReference type="Proteomes" id="UP000092321">
    <property type="component" value="Unassembled WGS sequence"/>
</dbReference>